<reference evidence="3 4" key="1">
    <citation type="submission" date="2020-07" db="EMBL/GenBank/DDBJ databases">
        <title>Taxonomic revisions and descriptions of new bacterial species based on genomic comparisons in the high-G+C-content subgroup of the family Alcaligenaceae.</title>
        <authorList>
            <person name="Szabo A."/>
            <person name="Felfoldi T."/>
        </authorList>
    </citation>
    <scope>NUCLEOTIDE SEQUENCE [LARGE SCALE GENOMIC DNA]</scope>
    <source>
        <strain evidence="3 4">DSM 25667</strain>
    </source>
</reference>
<dbReference type="Proteomes" id="UP000554144">
    <property type="component" value="Unassembled WGS sequence"/>
</dbReference>
<keyword evidence="4" id="KW-1185">Reference proteome</keyword>
<keyword evidence="3" id="KW-0808">Transferase</keyword>
<accession>A0A853H2J9</accession>
<dbReference type="Gene3D" id="3.40.50.2000">
    <property type="entry name" value="Glycogen Phosphorylase B"/>
    <property type="match status" value="2"/>
</dbReference>
<dbReference type="RefSeq" id="WP_130039569.1">
    <property type="nucleotide sequence ID" value="NZ_JACCEV010000002.1"/>
</dbReference>
<dbReference type="OrthoDB" id="9802525at2"/>
<evidence type="ECO:0000259" key="2">
    <source>
        <dbReference type="Pfam" id="PF13439"/>
    </source>
</evidence>
<dbReference type="GO" id="GO:0016757">
    <property type="term" value="F:glycosyltransferase activity"/>
    <property type="evidence" value="ECO:0007669"/>
    <property type="project" value="InterPro"/>
</dbReference>
<evidence type="ECO:0000259" key="1">
    <source>
        <dbReference type="Pfam" id="PF00534"/>
    </source>
</evidence>
<gene>
    <name evidence="3" type="ORF">H0A62_10480</name>
</gene>
<proteinExistence type="predicted"/>
<dbReference type="InterPro" id="IPR028098">
    <property type="entry name" value="Glyco_trans_4-like_N"/>
</dbReference>
<dbReference type="InterPro" id="IPR050194">
    <property type="entry name" value="Glycosyltransferase_grp1"/>
</dbReference>
<dbReference type="PANTHER" id="PTHR45947:SF3">
    <property type="entry name" value="SULFOQUINOVOSYL TRANSFERASE SQD2"/>
    <property type="match status" value="1"/>
</dbReference>
<dbReference type="Pfam" id="PF00534">
    <property type="entry name" value="Glycos_transf_1"/>
    <property type="match status" value="1"/>
</dbReference>
<dbReference type="AlphaFoldDB" id="A0A853H2J9"/>
<dbReference type="InterPro" id="IPR001296">
    <property type="entry name" value="Glyco_trans_1"/>
</dbReference>
<name>A0A853H2J9_9BURK</name>
<sequence>MKIVIVTDAWKPQVNGVVRTLTQTRDELMQMGHEVDLLNPLEFRTLPCPTYPEIRLSLFARRKVNNRLKAAKLDALHIATEGPLGMAARAYALRNKIPFTTAYHTRFPEYVQARTRLPLSLTYRFLRWFHGPSSAVMVPTEVVRRDLLDNGFAAQQVVLWSRGVDLNIFKPGPALSHQEKPPVFLCVGRVAVEKNIEAFLKLDLPGTKWVAGDGPLLADLKLRYPKVRFTGVMDQETLASLYNAADVFVFPSRTDTFGLVLLEALACGCPVAAYPVTGPIDVLGDAPAGVMDEDLRLACLKALDIPRQIARSHAEKFSWRASTETFLAHLHPLKSSSAFATEAA</sequence>
<protein>
    <submittedName>
        <fullName evidence="3">Glycosyltransferase family 1 protein</fullName>
    </submittedName>
</protein>
<dbReference type="PANTHER" id="PTHR45947">
    <property type="entry name" value="SULFOQUINOVOSYL TRANSFERASE SQD2"/>
    <property type="match status" value="1"/>
</dbReference>
<evidence type="ECO:0000313" key="4">
    <source>
        <dbReference type="Proteomes" id="UP000554144"/>
    </source>
</evidence>
<comment type="caution">
    <text evidence="3">The sequence shown here is derived from an EMBL/GenBank/DDBJ whole genome shotgun (WGS) entry which is preliminary data.</text>
</comment>
<organism evidence="3 4">
    <name type="scientific">Pollutimonas harenae</name>
    <dbReference type="NCBI Taxonomy" id="657015"/>
    <lineage>
        <taxon>Bacteria</taxon>
        <taxon>Pseudomonadati</taxon>
        <taxon>Pseudomonadota</taxon>
        <taxon>Betaproteobacteria</taxon>
        <taxon>Burkholderiales</taxon>
        <taxon>Alcaligenaceae</taxon>
        <taxon>Pollutimonas</taxon>
    </lineage>
</organism>
<feature type="domain" description="Glycosyltransferase subfamily 4-like N-terminal" evidence="2">
    <location>
        <begin position="14"/>
        <end position="167"/>
    </location>
</feature>
<evidence type="ECO:0000313" key="3">
    <source>
        <dbReference type="EMBL" id="NYT86029.1"/>
    </source>
</evidence>
<dbReference type="EMBL" id="JACCEV010000002">
    <property type="protein sequence ID" value="NYT86029.1"/>
    <property type="molecule type" value="Genomic_DNA"/>
</dbReference>
<dbReference type="CDD" id="cd03814">
    <property type="entry name" value="GT4-like"/>
    <property type="match status" value="1"/>
</dbReference>
<dbReference type="Pfam" id="PF13439">
    <property type="entry name" value="Glyco_transf_4"/>
    <property type="match status" value="1"/>
</dbReference>
<feature type="domain" description="Glycosyl transferase family 1" evidence="1">
    <location>
        <begin position="176"/>
        <end position="290"/>
    </location>
</feature>
<dbReference type="SUPFAM" id="SSF53756">
    <property type="entry name" value="UDP-Glycosyltransferase/glycogen phosphorylase"/>
    <property type="match status" value="1"/>
</dbReference>